<dbReference type="GO" id="GO:0022857">
    <property type="term" value="F:transmembrane transporter activity"/>
    <property type="evidence" value="ECO:0007669"/>
    <property type="project" value="InterPro"/>
</dbReference>
<evidence type="ECO:0000256" key="1">
    <source>
        <dbReference type="ARBA" id="ARBA00004141"/>
    </source>
</evidence>
<proteinExistence type="predicted"/>
<feature type="transmembrane region" description="Helical" evidence="5">
    <location>
        <begin position="12"/>
        <end position="33"/>
    </location>
</feature>
<feature type="transmembrane region" description="Helical" evidence="5">
    <location>
        <begin position="341"/>
        <end position="360"/>
    </location>
</feature>
<evidence type="ECO:0000256" key="5">
    <source>
        <dbReference type="SAM" id="Phobius"/>
    </source>
</evidence>
<dbReference type="OrthoDB" id="43026at2157"/>
<dbReference type="PANTHER" id="PTHR47547:SF1">
    <property type="entry name" value="ASPARTATE-PROTON SYMPORTER"/>
    <property type="match status" value="1"/>
</dbReference>
<evidence type="ECO:0000313" key="7">
    <source>
        <dbReference type="Proteomes" id="UP000248410"/>
    </source>
</evidence>
<reference evidence="6 7" key="1">
    <citation type="submission" date="2018-05" db="EMBL/GenBank/DDBJ databases">
        <title>Complete Genome Sequences of Extremely Thermoacidophilic, Metal-Mobilizing Type-Strain Members of the Archaeal Family Sulfolobaceae: Acidianus brierleyi DSM-1651T, Acidianus sulfidivorans DSM-18786T, Metallosphaera hakonensis DSM-7519T, and Metallosphaera prunae DSM-10039T.</title>
        <authorList>
            <person name="Counts J.A."/>
            <person name="Kelly R.M."/>
        </authorList>
    </citation>
    <scope>NUCLEOTIDE SEQUENCE [LARGE SCALE GENOMIC DNA]</scope>
    <source>
        <strain evidence="6 7">JP7</strain>
    </source>
</reference>
<dbReference type="KEGG" id="asul:DFR86_11290"/>
<evidence type="ECO:0000256" key="2">
    <source>
        <dbReference type="ARBA" id="ARBA00022692"/>
    </source>
</evidence>
<evidence type="ECO:0000256" key="3">
    <source>
        <dbReference type="ARBA" id="ARBA00022989"/>
    </source>
</evidence>
<feature type="transmembrane region" description="Helical" evidence="5">
    <location>
        <begin position="454"/>
        <end position="472"/>
    </location>
</feature>
<keyword evidence="4 5" id="KW-0472">Membrane</keyword>
<keyword evidence="3 5" id="KW-1133">Transmembrane helix</keyword>
<dbReference type="RefSeq" id="WP_110380950.1">
    <property type="nucleotide sequence ID" value="NZ_CP029288.2"/>
</dbReference>
<evidence type="ECO:0000256" key="4">
    <source>
        <dbReference type="ARBA" id="ARBA00023136"/>
    </source>
</evidence>
<comment type="subcellular location">
    <subcellularLocation>
        <location evidence="1">Membrane</location>
        <topology evidence="1">Multi-pass membrane protein</topology>
    </subcellularLocation>
</comment>
<feature type="transmembrane region" description="Helical" evidence="5">
    <location>
        <begin position="98"/>
        <end position="120"/>
    </location>
</feature>
<organism evidence="6 7">
    <name type="scientific">Acidianus sulfidivorans JP7</name>
    <dbReference type="NCBI Taxonomy" id="619593"/>
    <lineage>
        <taxon>Archaea</taxon>
        <taxon>Thermoproteota</taxon>
        <taxon>Thermoprotei</taxon>
        <taxon>Sulfolobales</taxon>
        <taxon>Sulfolobaceae</taxon>
        <taxon>Acidianus</taxon>
    </lineage>
</organism>
<protein>
    <submittedName>
        <fullName evidence="6">Amino acid transporter</fullName>
    </submittedName>
</protein>
<dbReference type="Pfam" id="PF13520">
    <property type="entry name" value="AA_permease_2"/>
    <property type="match status" value="1"/>
</dbReference>
<dbReference type="InterPro" id="IPR052962">
    <property type="entry name" value="AA_Transporter_AGT"/>
</dbReference>
<sequence>MEKKNVNSLKKELSLLHLIIIGISGAVGTGVLFSSTGMAALAGPAIVLSWLLGGIFYLFIGLSYVELSMHYPEAGGPSRYPLYSHGRMTNLINAFSDLIWYLFIPPIEALAVVEGLDYFYPSLINSQGFPTTLGALVGVLIMLAFIPFNYFSVKFFGNSTTIIGIIKLAIYLAVALGFIIFLFHYSNFVNYGGFTPFGFAGIFSAIPLAMFAFGGIRVIPDYSEEVKDTKVLDKSIIYTVIGQTAIYVLFAVAFVGALDWNKIGISLGNWGSLSSLPGNPFIDIAGSEKLSSLLILTVIIGILGPFVTGYIYQGGGVRVLFSMSRSKYMPDKMQGLNKYSIPLWSLIVFVIAGGIVTYIAAPVPTIYGLISDSVVAGYIGFSANPVAMYSLISSGKIKPIIPFYKLVSVLAFIFASLIIFWSGWPSVPYAVLLLAILSVIFSIVFKVKEDVKNSIWYIAFIAFQTILVYVNYLGVVNFYLGSLLAVVFSLAFFYWGVKSAKIE</sequence>
<dbReference type="PIRSF" id="PIRSF006060">
    <property type="entry name" value="AA_transporter"/>
    <property type="match status" value="1"/>
</dbReference>
<feature type="transmembrane region" description="Helical" evidence="5">
    <location>
        <begin position="293"/>
        <end position="321"/>
    </location>
</feature>
<feature type="transmembrane region" description="Helical" evidence="5">
    <location>
        <begin position="197"/>
        <end position="216"/>
    </location>
</feature>
<feature type="transmembrane region" description="Helical" evidence="5">
    <location>
        <begin position="366"/>
        <end position="391"/>
    </location>
</feature>
<dbReference type="Gene3D" id="1.20.1740.10">
    <property type="entry name" value="Amino acid/polyamine transporter I"/>
    <property type="match status" value="1"/>
</dbReference>
<feature type="transmembrane region" description="Helical" evidence="5">
    <location>
        <begin position="236"/>
        <end position="258"/>
    </location>
</feature>
<feature type="transmembrane region" description="Helical" evidence="5">
    <location>
        <begin position="165"/>
        <end position="185"/>
    </location>
</feature>
<feature type="transmembrane region" description="Helical" evidence="5">
    <location>
        <begin position="39"/>
        <end position="60"/>
    </location>
</feature>
<keyword evidence="7" id="KW-1185">Reference proteome</keyword>
<dbReference type="PANTHER" id="PTHR47547">
    <property type="match status" value="1"/>
</dbReference>
<dbReference type="AlphaFoldDB" id="A0A2U9IPV1"/>
<dbReference type="Proteomes" id="UP000248410">
    <property type="component" value="Chromosome"/>
</dbReference>
<name>A0A2U9IPV1_9CREN</name>
<evidence type="ECO:0000313" key="6">
    <source>
        <dbReference type="EMBL" id="AWR98060.1"/>
    </source>
</evidence>
<accession>A0A2U9IPV1</accession>
<dbReference type="InterPro" id="IPR002293">
    <property type="entry name" value="AA/rel_permease1"/>
</dbReference>
<feature type="transmembrane region" description="Helical" evidence="5">
    <location>
        <begin position="403"/>
        <end position="421"/>
    </location>
</feature>
<dbReference type="GO" id="GO:0016020">
    <property type="term" value="C:membrane"/>
    <property type="evidence" value="ECO:0007669"/>
    <property type="project" value="UniProtKB-SubCell"/>
</dbReference>
<gene>
    <name evidence="6" type="ORF">DFR86_11290</name>
</gene>
<dbReference type="GeneID" id="36838561"/>
<feature type="transmembrane region" description="Helical" evidence="5">
    <location>
        <begin position="132"/>
        <end position="153"/>
    </location>
</feature>
<feature type="transmembrane region" description="Helical" evidence="5">
    <location>
        <begin position="427"/>
        <end position="447"/>
    </location>
</feature>
<feature type="transmembrane region" description="Helical" evidence="5">
    <location>
        <begin position="478"/>
        <end position="497"/>
    </location>
</feature>
<keyword evidence="2 5" id="KW-0812">Transmembrane</keyword>
<dbReference type="EMBL" id="CP029288">
    <property type="protein sequence ID" value="AWR98060.1"/>
    <property type="molecule type" value="Genomic_DNA"/>
</dbReference>